<evidence type="ECO:0000256" key="1">
    <source>
        <dbReference type="ARBA" id="ARBA00022723"/>
    </source>
</evidence>
<protein>
    <submittedName>
        <fullName evidence="7">Zinc finger and BTB domain-containing protein 7A</fullName>
    </submittedName>
</protein>
<dbReference type="SUPFAM" id="SSF57667">
    <property type="entry name" value="beta-beta-alpha zinc fingers"/>
    <property type="match status" value="1"/>
</dbReference>
<dbReference type="InterPro" id="IPR013087">
    <property type="entry name" value="Znf_C2H2_type"/>
</dbReference>
<dbReference type="AlphaFoldDB" id="A0A5N5SSP6"/>
<dbReference type="InterPro" id="IPR036236">
    <property type="entry name" value="Znf_C2H2_sf"/>
</dbReference>
<feature type="domain" description="C2H2-type" evidence="6">
    <location>
        <begin position="142"/>
        <end position="173"/>
    </location>
</feature>
<evidence type="ECO:0000313" key="8">
    <source>
        <dbReference type="Proteomes" id="UP000326759"/>
    </source>
</evidence>
<evidence type="ECO:0000259" key="6">
    <source>
        <dbReference type="PROSITE" id="PS50157"/>
    </source>
</evidence>
<dbReference type="OrthoDB" id="3437960at2759"/>
<evidence type="ECO:0000313" key="7">
    <source>
        <dbReference type="EMBL" id="KAB7497236.1"/>
    </source>
</evidence>
<keyword evidence="8" id="KW-1185">Reference proteome</keyword>
<evidence type="ECO:0000256" key="2">
    <source>
        <dbReference type="ARBA" id="ARBA00022771"/>
    </source>
</evidence>
<dbReference type="PROSITE" id="PS50157">
    <property type="entry name" value="ZINC_FINGER_C2H2_2"/>
    <property type="match status" value="3"/>
</dbReference>
<feature type="compositionally biased region" description="Basic residues" evidence="5">
    <location>
        <begin position="159"/>
        <end position="178"/>
    </location>
</feature>
<dbReference type="GO" id="GO:0008270">
    <property type="term" value="F:zinc ion binding"/>
    <property type="evidence" value="ECO:0007669"/>
    <property type="project" value="UniProtKB-KW"/>
</dbReference>
<dbReference type="Pfam" id="PF00096">
    <property type="entry name" value="zf-C2H2"/>
    <property type="match status" value="1"/>
</dbReference>
<feature type="domain" description="C2H2-type" evidence="6">
    <location>
        <begin position="114"/>
        <end position="141"/>
    </location>
</feature>
<gene>
    <name evidence="7" type="primary">Zbtb7a</name>
    <name evidence="7" type="ORF">Anas_06936</name>
</gene>
<dbReference type="Proteomes" id="UP000326759">
    <property type="component" value="Unassembled WGS sequence"/>
</dbReference>
<keyword evidence="1" id="KW-0479">Metal-binding</keyword>
<dbReference type="PANTHER" id="PTHR23235">
    <property type="entry name" value="KRUEPPEL-LIKE TRANSCRIPTION FACTOR"/>
    <property type="match status" value="1"/>
</dbReference>
<evidence type="ECO:0000256" key="3">
    <source>
        <dbReference type="ARBA" id="ARBA00022833"/>
    </source>
</evidence>
<comment type="caution">
    <text evidence="7">The sequence shown here is derived from an EMBL/GenBank/DDBJ whole genome shotgun (WGS) entry which is preliminary data.</text>
</comment>
<evidence type="ECO:0000256" key="4">
    <source>
        <dbReference type="PROSITE-ProRule" id="PRU00042"/>
    </source>
</evidence>
<accession>A0A5N5SSP6</accession>
<dbReference type="PROSITE" id="PS00028">
    <property type="entry name" value="ZINC_FINGER_C2H2_1"/>
    <property type="match status" value="1"/>
</dbReference>
<dbReference type="EMBL" id="SEYY01020542">
    <property type="protein sequence ID" value="KAB7497236.1"/>
    <property type="molecule type" value="Genomic_DNA"/>
</dbReference>
<dbReference type="GO" id="GO:0000978">
    <property type="term" value="F:RNA polymerase II cis-regulatory region sequence-specific DNA binding"/>
    <property type="evidence" value="ECO:0007669"/>
    <property type="project" value="TreeGrafter"/>
</dbReference>
<keyword evidence="3" id="KW-0862">Zinc</keyword>
<feature type="domain" description="C2H2-type" evidence="6">
    <location>
        <begin position="94"/>
        <end position="113"/>
    </location>
</feature>
<dbReference type="FunFam" id="3.30.160.60:FF:002343">
    <property type="entry name" value="Zinc finger protein 33A"/>
    <property type="match status" value="1"/>
</dbReference>
<feature type="region of interest" description="Disordered" evidence="5">
    <location>
        <begin position="159"/>
        <end position="179"/>
    </location>
</feature>
<organism evidence="7 8">
    <name type="scientific">Armadillidium nasatum</name>
    <dbReference type="NCBI Taxonomy" id="96803"/>
    <lineage>
        <taxon>Eukaryota</taxon>
        <taxon>Metazoa</taxon>
        <taxon>Ecdysozoa</taxon>
        <taxon>Arthropoda</taxon>
        <taxon>Crustacea</taxon>
        <taxon>Multicrustacea</taxon>
        <taxon>Malacostraca</taxon>
        <taxon>Eumalacostraca</taxon>
        <taxon>Peracarida</taxon>
        <taxon>Isopoda</taxon>
        <taxon>Oniscidea</taxon>
        <taxon>Crinocheta</taxon>
        <taxon>Armadillidiidae</taxon>
        <taxon>Armadillidium</taxon>
    </lineage>
</organism>
<proteinExistence type="predicted"/>
<sequence length="347" mass="38260">MHMVSHVPDNKKAETQAVVIYGLHNFIMSGTSYSNENASLMESVVQVQSDDPSSWQNYGNTFENMISGSESLILFDPTVTSNQDRAKILHRNSSFAHNGSLQIHLRIHTGERPFKCGNCTSAFRSKGDLRSHHKLHTEFRPFSCNNCDKTFKTKQYLQKHKKKCGAPPTGKKRGRPKKAIGSDMQVVSSKAIDEGLLLNESNRDKHNGNNNTIHIRVKEVYKLSDLEREIGSEVIHLDLLKNENGDQISETEMNHIIAVSCSADNIYSAKELQSFYKNGAKNSLPNFQSPSDSLSLTDNCNVLSPSSSSSPPSSNTLSLSSCSSSSSASSSLIMQHDTITVVTSAFT</sequence>
<dbReference type="SMART" id="SM00355">
    <property type="entry name" value="ZnF_C2H2"/>
    <property type="match status" value="2"/>
</dbReference>
<keyword evidence="2 4" id="KW-0863">Zinc-finger</keyword>
<dbReference type="GO" id="GO:0000981">
    <property type="term" value="F:DNA-binding transcription factor activity, RNA polymerase II-specific"/>
    <property type="evidence" value="ECO:0007669"/>
    <property type="project" value="TreeGrafter"/>
</dbReference>
<dbReference type="PANTHER" id="PTHR23235:SF120">
    <property type="entry name" value="KRUPPEL-LIKE FACTOR 15"/>
    <property type="match status" value="1"/>
</dbReference>
<name>A0A5N5SSP6_9CRUS</name>
<evidence type="ECO:0000256" key="5">
    <source>
        <dbReference type="SAM" id="MobiDB-lite"/>
    </source>
</evidence>
<dbReference type="Gene3D" id="3.30.160.60">
    <property type="entry name" value="Classic Zinc Finger"/>
    <property type="match status" value="3"/>
</dbReference>
<reference evidence="7 8" key="1">
    <citation type="journal article" date="2019" name="PLoS Biol.">
        <title>Sex chromosomes control vertical transmission of feminizing Wolbachia symbionts in an isopod.</title>
        <authorList>
            <person name="Becking T."/>
            <person name="Chebbi M.A."/>
            <person name="Giraud I."/>
            <person name="Moumen B."/>
            <person name="Laverre T."/>
            <person name="Caubet Y."/>
            <person name="Peccoud J."/>
            <person name="Gilbert C."/>
            <person name="Cordaux R."/>
        </authorList>
    </citation>
    <scope>NUCLEOTIDE SEQUENCE [LARGE SCALE GENOMIC DNA]</scope>
    <source>
        <strain evidence="7">ANa2</strain>
        <tissue evidence="7">Whole body excluding digestive tract and cuticle</tissue>
    </source>
</reference>